<proteinExistence type="predicted"/>
<feature type="domain" description="Restriction endonuclease type IV Mrr" evidence="3">
    <location>
        <begin position="144"/>
        <end position="255"/>
    </location>
</feature>
<evidence type="ECO:0000259" key="3">
    <source>
        <dbReference type="Pfam" id="PF04471"/>
    </source>
</evidence>
<dbReference type="PANTHER" id="PTHR30015:SF7">
    <property type="entry name" value="TYPE IV METHYL-DIRECTED RESTRICTION ENZYME ECOKMRR"/>
    <property type="match status" value="1"/>
</dbReference>
<dbReference type="InterPro" id="IPR007560">
    <property type="entry name" value="Restrct_endonuc_IV_Mrr"/>
</dbReference>
<dbReference type="InterPro" id="IPR013498">
    <property type="entry name" value="Topo_IA_Znf"/>
</dbReference>
<feature type="domain" description="DNA topoisomerase type IA zn finger" evidence="2">
    <location>
        <begin position="280"/>
        <end position="314"/>
    </location>
</feature>
<keyword evidence="1" id="KW-0472">Membrane</keyword>
<keyword evidence="5" id="KW-1185">Reference proteome</keyword>
<dbReference type="GO" id="GO:0003677">
    <property type="term" value="F:DNA binding"/>
    <property type="evidence" value="ECO:0007669"/>
    <property type="project" value="InterPro"/>
</dbReference>
<dbReference type="Gene3D" id="3.30.65.10">
    <property type="entry name" value="Bacterial Topoisomerase I, domain 1"/>
    <property type="match status" value="1"/>
</dbReference>
<sequence length="319" mass="34544">MGRRRSQAGARKSPGKLFEAGIAAVALGAVLLVVPAFMGNSAIAGAFATGVRIPAVFALLVGACLIAFHFALRARVKPQQPVAPRQEPDWTSWAPPETLAALQRAIPQAGPISAFPDTGDTGAASLEAAPQRRREIAWGQKVFDDIEWRRFEAVCEKLFGQAGFETRTQSHGADGGVDIWLHSKHAQGPAAVVQCKHWSGRQVGVKEVREFLGVMTAHGLKRGTYATTSTFTADAAKFARENGINALDGARLLALVGKRSPEQQLELLQIAYEGEYWRPTCASCGTKMVEREARKTASRFWGCAQYPRCKSMLPMRSLA</sequence>
<dbReference type="SUPFAM" id="SSF52980">
    <property type="entry name" value="Restriction endonuclease-like"/>
    <property type="match status" value="1"/>
</dbReference>
<dbReference type="InterPro" id="IPR052906">
    <property type="entry name" value="Type_IV_Methyl-Rstrct_Enzyme"/>
</dbReference>
<dbReference type="PANTHER" id="PTHR30015">
    <property type="entry name" value="MRR RESTRICTION SYSTEM PROTEIN"/>
    <property type="match status" value="1"/>
</dbReference>
<evidence type="ECO:0000259" key="2">
    <source>
        <dbReference type="Pfam" id="PF01396"/>
    </source>
</evidence>
<dbReference type="GO" id="GO:0006265">
    <property type="term" value="P:DNA topological change"/>
    <property type="evidence" value="ECO:0007669"/>
    <property type="project" value="InterPro"/>
</dbReference>
<feature type="transmembrane region" description="Helical" evidence="1">
    <location>
        <begin position="21"/>
        <end position="47"/>
    </location>
</feature>
<evidence type="ECO:0000313" key="4">
    <source>
        <dbReference type="EMBL" id="NKE67327.1"/>
    </source>
</evidence>
<dbReference type="Pfam" id="PF01396">
    <property type="entry name" value="Zn_ribbon_Top1"/>
    <property type="match status" value="1"/>
</dbReference>
<name>A0A7X6DHN2_9BURK</name>
<dbReference type="EMBL" id="VTOX01000006">
    <property type="protein sequence ID" value="NKE67327.1"/>
    <property type="molecule type" value="Genomic_DNA"/>
</dbReference>
<gene>
    <name evidence="4" type="ORF">RAMLITH_15995</name>
</gene>
<comment type="caution">
    <text evidence="4">The sequence shown here is derived from an EMBL/GenBank/DDBJ whole genome shotgun (WGS) entry which is preliminary data.</text>
</comment>
<keyword evidence="1" id="KW-0812">Transmembrane</keyword>
<organism evidence="4 5">
    <name type="scientific">Ramlibacter lithotrophicus</name>
    <dbReference type="NCBI Taxonomy" id="2606681"/>
    <lineage>
        <taxon>Bacteria</taxon>
        <taxon>Pseudomonadati</taxon>
        <taxon>Pseudomonadota</taxon>
        <taxon>Betaproteobacteria</taxon>
        <taxon>Burkholderiales</taxon>
        <taxon>Comamonadaceae</taxon>
        <taxon>Ramlibacter</taxon>
    </lineage>
</organism>
<dbReference type="Gene3D" id="3.40.1350.10">
    <property type="match status" value="1"/>
</dbReference>
<dbReference type="GO" id="GO:0015666">
    <property type="term" value="F:restriction endodeoxyribonuclease activity"/>
    <property type="evidence" value="ECO:0007669"/>
    <property type="project" value="TreeGrafter"/>
</dbReference>
<dbReference type="GO" id="GO:0003916">
    <property type="term" value="F:DNA topoisomerase activity"/>
    <property type="evidence" value="ECO:0007669"/>
    <property type="project" value="InterPro"/>
</dbReference>
<dbReference type="InterPro" id="IPR011335">
    <property type="entry name" value="Restrct_endonuc-II-like"/>
</dbReference>
<keyword evidence="4" id="KW-0255">Endonuclease</keyword>
<keyword evidence="4" id="KW-0378">Hydrolase</keyword>
<dbReference type="GO" id="GO:0009307">
    <property type="term" value="P:DNA restriction-modification system"/>
    <property type="evidence" value="ECO:0007669"/>
    <property type="project" value="InterPro"/>
</dbReference>
<protein>
    <submittedName>
        <fullName evidence="4">Restriction endonuclease</fullName>
    </submittedName>
</protein>
<keyword evidence="1" id="KW-1133">Transmembrane helix</keyword>
<dbReference type="Proteomes" id="UP000521868">
    <property type="component" value="Unassembled WGS sequence"/>
</dbReference>
<evidence type="ECO:0000313" key="5">
    <source>
        <dbReference type="Proteomes" id="UP000521868"/>
    </source>
</evidence>
<reference evidence="4 5" key="1">
    <citation type="journal article" date="2020" name="Nature">
        <title>Bacterial chemolithoautotrophy via manganese oxidation.</title>
        <authorList>
            <person name="Yu H."/>
            <person name="Leadbetter J.R."/>
        </authorList>
    </citation>
    <scope>NUCLEOTIDE SEQUENCE [LARGE SCALE GENOMIC DNA]</scope>
    <source>
        <strain evidence="4 5">RBP-1</strain>
    </source>
</reference>
<evidence type="ECO:0000256" key="1">
    <source>
        <dbReference type="SAM" id="Phobius"/>
    </source>
</evidence>
<feature type="transmembrane region" description="Helical" evidence="1">
    <location>
        <begin position="53"/>
        <end position="72"/>
    </location>
</feature>
<accession>A0A7X6DHN2</accession>
<dbReference type="InterPro" id="IPR011856">
    <property type="entry name" value="tRNA_endonuc-like_dom_sf"/>
</dbReference>
<dbReference type="AlphaFoldDB" id="A0A7X6DHN2"/>
<keyword evidence="4" id="KW-0540">Nuclease</keyword>
<dbReference type="Pfam" id="PF04471">
    <property type="entry name" value="Mrr_cat"/>
    <property type="match status" value="1"/>
</dbReference>
<dbReference type="GO" id="GO:0005694">
    <property type="term" value="C:chromosome"/>
    <property type="evidence" value="ECO:0007669"/>
    <property type="project" value="InterPro"/>
</dbReference>